<organism evidence="7 8">
    <name type="scientific">Eikenella longinqua</name>
    <dbReference type="NCBI Taxonomy" id="1795827"/>
    <lineage>
        <taxon>Bacteria</taxon>
        <taxon>Pseudomonadati</taxon>
        <taxon>Pseudomonadota</taxon>
        <taxon>Betaproteobacteria</taxon>
        <taxon>Neisseriales</taxon>
        <taxon>Neisseriaceae</taxon>
        <taxon>Eikenella</taxon>
    </lineage>
</organism>
<evidence type="ECO:0000313" key="7">
    <source>
        <dbReference type="EMBL" id="OAM30063.1"/>
    </source>
</evidence>
<dbReference type="GO" id="GO:0043022">
    <property type="term" value="F:ribosome binding"/>
    <property type="evidence" value="ECO:0007669"/>
    <property type="project" value="UniProtKB-UniRule"/>
</dbReference>
<dbReference type="NCBIfam" id="NF003593">
    <property type="entry name" value="PRK05255.1-1"/>
    <property type="match status" value="1"/>
</dbReference>
<keyword evidence="3 5" id="KW-0699">rRNA-binding</keyword>
<proteinExistence type="inferred from homology"/>
<dbReference type="GO" id="GO:0005737">
    <property type="term" value="C:cytoplasm"/>
    <property type="evidence" value="ECO:0007669"/>
    <property type="project" value="UniProtKB-SubCell"/>
</dbReference>
<name>A0A1A9S0L7_9NEIS</name>
<dbReference type="SUPFAM" id="SSF158710">
    <property type="entry name" value="PSPTO4464-like"/>
    <property type="match status" value="1"/>
</dbReference>
<evidence type="ECO:0000256" key="2">
    <source>
        <dbReference type="ARBA" id="ARBA00022517"/>
    </source>
</evidence>
<comment type="similarity">
    <text evidence="5">Belongs to the DarP family.</text>
</comment>
<sequence>METAMHKQPSSQQEQEQEWVSKTRRKQEMHDLQDLGMQLARLSADTLKKIELPEELREAIAMYRKIHSNGALKRQTQYIGRLMRDLDPAPIREFLDKLQGSHAAYNAFLQRVEQMRETLLEHDDALTDFLRDYPAAEAGQLRTLIRNTRKEREQAKPPKHFRALYRYLKEIMEADHPTAEMPAAEGEEEQGGALE</sequence>
<dbReference type="InterPro" id="IPR023153">
    <property type="entry name" value="DarP_sf"/>
</dbReference>
<dbReference type="STRING" id="1795827.A7P95_03330"/>
<evidence type="ECO:0000256" key="6">
    <source>
        <dbReference type="SAM" id="MobiDB-lite"/>
    </source>
</evidence>
<comment type="subcellular location">
    <subcellularLocation>
        <location evidence="5">Cytoplasm</location>
    </subcellularLocation>
    <text evidence="5">Associates with late stage pre-50S ribosomal subunits.</text>
</comment>
<keyword evidence="8" id="KW-1185">Reference proteome</keyword>
<dbReference type="GO" id="GO:0019843">
    <property type="term" value="F:rRNA binding"/>
    <property type="evidence" value="ECO:0007669"/>
    <property type="project" value="UniProtKB-UniRule"/>
</dbReference>
<reference evidence="8" key="1">
    <citation type="submission" date="2016-05" db="EMBL/GenBank/DDBJ databases">
        <title>Draft genome of Corynebacterium afermentans subsp. afermentans LCDC 88199T.</title>
        <authorList>
            <person name="Bernier A.-M."/>
            <person name="Bernard K."/>
        </authorList>
    </citation>
    <scope>NUCLEOTIDE SEQUENCE [LARGE SCALE GENOMIC DNA]</scope>
    <source>
        <strain evidence="8">NML02-A-017</strain>
    </source>
</reference>
<feature type="region of interest" description="Disordered" evidence="6">
    <location>
        <begin position="1"/>
        <end position="25"/>
    </location>
</feature>
<gene>
    <name evidence="5" type="primary">darP</name>
    <name evidence="7" type="ORF">A7P95_03330</name>
</gene>
<dbReference type="PANTHER" id="PTHR38101">
    <property type="entry name" value="UPF0307 PROTEIN YJGA"/>
    <property type="match status" value="1"/>
</dbReference>
<evidence type="ECO:0000256" key="4">
    <source>
        <dbReference type="ARBA" id="ARBA00022884"/>
    </source>
</evidence>
<dbReference type="InterPro" id="IPR006839">
    <property type="entry name" value="DarP"/>
</dbReference>
<keyword evidence="4 5" id="KW-0694">RNA-binding</keyword>
<keyword evidence="1 5" id="KW-0963">Cytoplasm</keyword>
<dbReference type="AlphaFoldDB" id="A0A1A9S0L7"/>
<evidence type="ECO:0000313" key="8">
    <source>
        <dbReference type="Proteomes" id="UP000077885"/>
    </source>
</evidence>
<evidence type="ECO:0000256" key="1">
    <source>
        <dbReference type="ARBA" id="ARBA00022490"/>
    </source>
</evidence>
<dbReference type="PIRSF" id="PIRSF016183">
    <property type="entry name" value="UCP016183"/>
    <property type="match status" value="1"/>
</dbReference>
<dbReference type="HAMAP" id="MF_00765">
    <property type="entry name" value="DarP"/>
    <property type="match status" value="1"/>
</dbReference>
<dbReference type="Proteomes" id="UP000077885">
    <property type="component" value="Unassembled WGS sequence"/>
</dbReference>
<dbReference type="Pfam" id="PF04751">
    <property type="entry name" value="DarP"/>
    <property type="match status" value="1"/>
</dbReference>
<dbReference type="GO" id="GO:1902626">
    <property type="term" value="P:assembly of large subunit precursor of preribosome"/>
    <property type="evidence" value="ECO:0007669"/>
    <property type="project" value="UniProtKB-UniRule"/>
</dbReference>
<feature type="compositionally biased region" description="Acidic residues" evidence="6">
    <location>
        <begin position="185"/>
        <end position="195"/>
    </location>
</feature>
<evidence type="ECO:0000256" key="5">
    <source>
        <dbReference type="HAMAP-Rule" id="MF_00765"/>
    </source>
</evidence>
<keyword evidence="2 5" id="KW-0690">Ribosome biogenesis</keyword>
<protein>
    <recommendedName>
        <fullName evidence="5">Dual-action ribosomal maturation protein DarP</fullName>
    </recommendedName>
    <alternativeName>
        <fullName evidence="5">Large ribosomal subunit assembly factor DarP</fullName>
    </alternativeName>
</protein>
<dbReference type="EMBL" id="LXSL01000013">
    <property type="protein sequence ID" value="OAM30063.1"/>
    <property type="molecule type" value="Genomic_DNA"/>
</dbReference>
<comment type="function">
    <text evidence="5">Member of a network of 50S ribosomal subunit biogenesis factors which assembles along the 30S-50S interface, preventing incorrect 23S rRNA structures from forming. Promotes peptidyl transferase center (PTC) maturation.</text>
</comment>
<comment type="caution">
    <text evidence="7">The sequence shown here is derived from an EMBL/GenBank/DDBJ whole genome shotgun (WGS) entry which is preliminary data.</text>
</comment>
<dbReference type="OrthoDB" id="5293604at2"/>
<dbReference type="Gene3D" id="1.10.60.30">
    <property type="entry name" value="PSPTO4464-like domains"/>
    <property type="match status" value="2"/>
</dbReference>
<dbReference type="CDD" id="cd16331">
    <property type="entry name" value="YjgA-like"/>
    <property type="match status" value="1"/>
</dbReference>
<feature type="region of interest" description="Disordered" evidence="6">
    <location>
        <begin position="176"/>
        <end position="195"/>
    </location>
</feature>
<dbReference type="PANTHER" id="PTHR38101:SF1">
    <property type="entry name" value="UPF0307 PROTEIN YJGA"/>
    <property type="match status" value="1"/>
</dbReference>
<evidence type="ECO:0000256" key="3">
    <source>
        <dbReference type="ARBA" id="ARBA00022730"/>
    </source>
</evidence>
<accession>A0A1A9S0L7</accession>